<gene>
    <name evidence="7" type="ORF">A4S15_01815</name>
</gene>
<comment type="function">
    <text evidence="1">Involved in DNA recombination.</text>
</comment>
<organism evidence="7 8">
    <name type="scientific">Candidatus Raskinella chloraquaticus</name>
    <dbReference type="NCBI Taxonomy" id="1951219"/>
    <lineage>
        <taxon>Bacteria</taxon>
        <taxon>Pseudomonadati</taxon>
        <taxon>Pseudomonadota</taxon>
        <taxon>Alphaproteobacteria</taxon>
        <taxon>Hyphomicrobiales</taxon>
        <taxon>Phreatobacteraceae</taxon>
        <taxon>Candidatus Raskinella</taxon>
    </lineage>
</organism>
<name>A0A1W9HPX1_9HYPH</name>
<evidence type="ECO:0000256" key="5">
    <source>
        <dbReference type="ARBA" id="ARBA00023172"/>
    </source>
</evidence>
<evidence type="ECO:0000313" key="7">
    <source>
        <dbReference type="EMBL" id="OQW49500.1"/>
    </source>
</evidence>
<evidence type="ECO:0000256" key="6">
    <source>
        <dbReference type="SAM" id="Phobius"/>
    </source>
</evidence>
<dbReference type="STRING" id="1827387.A4S15_01815"/>
<evidence type="ECO:0000256" key="1">
    <source>
        <dbReference type="ARBA" id="ARBA00003416"/>
    </source>
</evidence>
<dbReference type="InterPro" id="IPR003798">
    <property type="entry name" value="DNA_recombination_RmuC"/>
</dbReference>
<keyword evidence="4" id="KW-0175">Coiled coil</keyword>
<feature type="transmembrane region" description="Helical" evidence="6">
    <location>
        <begin position="15"/>
        <end position="35"/>
    </location>
</feature>
<protein>
    <recommendedName>
        <fullName evidence="3">DNA recombination protein RmuC homolog</fullName>
    </recommendedName>
</protein>
<dbReference type="GO" id="GO:0006310">
    <property type="term" value="P:DNA recombination"/>
    <property type="evidence" value="ECO:0007669"/>
    <property type="project" value="UniProtKB-KW"/>
</dbReference>
<keyword evidence="6" id="KW-0472">Membrane</keyword>
<evidence type="ECO:0000313" key="8">
    <source>
        <dbReference type="Proteomes" id="UP000192872"/>
    </source>
</evidence>
<sequence length="386" mass="42073">MIDSILVIGGRPLDGFELVLLAGLLSGVLMAILAWRSSRLQTRLAGEAQARAREMEDRLRDVMAGQSELAGRLSTMTHLIGERQSDMHQAMSERLDAVGHRLGHGLLESARFTGDHLTKLNERLAVVEGAGQAIGALADEVVGLKSILSNKQARGAFGQARLEAIIQDSLPPSAYAFQPTLSNNSRPDCIVRLPTTSEVLVVDAKFPLEAIAAWRHGGDGEMARAGEQRVRGDIGRHIDDIARKYLLPGETQDIALMFVPSESLFADIQESFSDVVERAFKARVVLVSPSLLMLAVQVVQSLVRDARMRDEARRIQVEVGRLLEDVRRVSERAGALDKHLRKAGEDVTGLILSTEKVTQRGLRIATVDLSEGEPPAAQLQRPLAAE</sequence>
<accession>A0A1W9HPX1</accession>
<dbReference type="Pfam" id="PF02646">
    <property type="entry name" value="RmuC"/>
    <property type="match status" value="1"/>
</dbReference>
<dbReference type="RefSeq" id="WP_376800051.1">
    <property type="nucleotide sequence ID" value="NZ_DBNB01000019.1"/>
</dbReference>
<keyword evidence="6" id="KW-1133">Transmembrane helix</keyword>
<dbReference type="AlphaFoldDB" id="A0A1W9HPX1"/>
<reference evidence="7 8" key="1">
    <citation type="journal article" date="2017" name="Water Res.">
        <title>Comammox in drinking water systems.</title>
        <authorList>
            <person name="Wang Y."/>
            <person name="Ma L."/>
            <person name="Mao Y."/>
            <person name="Jiang X."/>
            <person name="Xia Y."/>
            <person name="Yu K."/>
            <person name="Li B."/>
            <person name="Zhang T."/>
        </authorList>
    </citation>
    <scope>NUCLEOTIDE SEQUENCE [LARGE SCALE GENOMIC DNA]</scope>
    <source>
        <strain evidence="7">SG_bin8</strain>
    </source>
</reference>
<evidence type="ECO:0000256" key="2">
    <source>
        <dbReference type="ARBA" id="ARBA00009840"/>
    </source>
</evidence>
<proteinExistence type="inferred from homology"/>
<keyword evidence="6" id="KW-0812">Transmembrane</keyword>
<keyword evidence="5" id="KW-0233">DNA recombination</keyword>
<dbReference type="EMBL" id="LWDL01000031">
    <property type="protein sequence ID" value="OQW49500.1"/>
    <property type="molecule type" value="Genomic_DNA"/>
</dbReference>
<evidence type="ECO:0000256" key="3">
    <source>
        <dbReference type="ARBA" id="ARBA00021840"/>
    </source>
</evidence>
<comment type="caution">
    <text evidence="7">The sequence shown here is derived from an EMBL/GenBank/DDBJ whole genome shotgun (WGS) entry which is preliminary data.</text>
</comment>
<dbReference type="PANTHER" id="PTHR30563:SF0">
    <property type="entry name" value="DNA RECOMBINATION PROTEIN RMUC"/>
    <property type="match status" value="1"/>
</dbReference>
<dbReference type="PANTHER" id="PTHR30563">
    <property type="entry name" value="DNA RECOMBINATION PROTEIN RMUC"/>
    <property type="match status" value="1"/>
</dbReference>
<comment type="similarity">
    <text evidence="2">Belongs to the RmuC family.</text>
</comment>
<dbReference type="Proteomes" id="UP000192872">
    <property type="component" value="Unassembled WGS sequence"/>
</dbReference>
<evidence type="ECO:0000256" key="4">
    <source>
        <dbReference type="ARBA" id="ARBA00023054"/>
    </source>
</evidence>